<dbReference type="FunFam" id="1.10.1200.10:FF:000016">
    <property type="entry name" value="Non-ribosomal peptide synthase"/>
    <property type="match status" value="1"/>
</dbReference>
<dbReference type="GO" id="GO:0031177">
    <property type="term" value="F:phosphopantetheine binding"/>
    <property type="evidence" value="ECO:0007669"/>
    <property type="project" value="InterPro"/>
</dbReference>
<evidence type="ECO:0000313" key="6">
    <source>
        <dbReference type="Proteomes" id="UP000070620"/>
    </source>
</evidence>
<evidence type="ECO:0000256" key="2">
    <source>
        <dbReference type="ARBA" id="ARBA00022450"/>
    </source>
</evidence>
<dbReference type="InterPro" id="IPR009081">
    <property type="entry name" value="PP-bd_ACP"/>
</dbReference>
<evidence type="ECO:0000256" key="1">
    <source>
        <dbReference type="ARBA" id="ARBA00001957"/>
    </source>
</evidence>
<dbReference type="Pfam" id="PF00550">
    <property type="entry name" value="PP-binding"/>
    <property type="match status" value="1"/>
</dbReference>
<dbReference type="CDD" id="cd05930">
    <property type="entry name" value="A_NRPS"/>
    <property type="match status" value="1"/>
</dbReference>
<reference evidence="5 6" key="1">
    <citation type="submission" date="2016-01" db="EMBL/GenBank/DDBJ databases">
        <title>Whole genome sequence and analysis of Micromonospora rosaria DSM 803, which can produce antibacterial substance rosamicin.</title>
        <authorList>
            <person name="Yang H."/>
            <person name="He X."/>
            <person name="Zhu D."/>
        </authorList>
    </citation>
    <scope>NUCLEOTIDE SEQUENCE [LARGE SCALE GENOMIC DNA]</scope>
    <source>
        <strain evidence="5 6">DSM 803</strain>
    </source>
</reference>
<dbReference type="GO" id="GO:0044550">
    <property type="term" value="P:secondary metabolite biosynthetic process"/>
    <property type="evidence" value="ECO:0007669"/>
    <property type="project" value="TreeGrafter"/>
</dbReference>
<proteinExistence type="predicted"/>
<dbReference type="Gene3D" id="3.30.300.30">
    <property type="match status" value="1"/>
</dbReference>
<accession>A0A136PW00</accession>
<dbReference type="Gene3D" id="3.40.50.980">
    <property type="match status" value="1"/>
</dbReference>
<dbReference type="PANTHER" id="PTHR45527">
    <property type="entry name" value="NONRIBOSOMAL PEPTIDE SYNTHETASE"/>
    <property type="match status" value="1"/>
</dbReference>
<dbReference type="InterPro" id="IPR025110">
    <property type="entry name" value="AMP-bd_C"/>
</dbReference>
<dbReference type="GO" id="GO:0043041">
    <property type="term" value="P:amino acid activation for nonribosomal peptide biosynthetic process"/>
    <property type="evidence" value="ECO:0007669"/>
    <property type="project" value="TreeGrafter"/>
</dbReference>
<dbReference type="Pfam" id="PF13193">
    <property type="entry name" value="AMP-binding_C"/>
    <property type="match status" value="1"/>
</dbReference>
<dbReference type="InterPro" id="IPR045851">
    <property type="entry name" value="AMP-bd_C_sf"/>
</dbReference>
<keyword evidence="2" id="KW-0596">Phosphopantetheine</keyword>
<dbReference type="Gene3D" id="1.10.1200.10">
    <property type="entry name" value="ACP-like"/>
    <property type="match status" value="1"/>
</dbReference>
<dbReference type="Proteomes" id="UP000070620">
    <property type="component" value="Unassembled WGS sequence"/>
</dbReference>
<evidence type="ECO:0000313" key="5">
    <source>
        <dbReference type="EMBL" id="KXK62464.1"/>
    </source>
</evidence>
<evidence type="ECO:0000256" key="3">
    <source>
        <dbReference type="ARBA" id="ARBA00022553"/>
    </source>
</evidence>
<dbReference type="PROSITE" id="PS50075">
    <property type="entry name" value="CARRIER"/>
    <property type="match status" value="1"/>
</dbReference>
<protein>
    <recommendedName>
        <fullName evidence="4">Carrier domain-containing protein</fullName>
    </recommendedName>
</protein>
<dbReference type="PANTHER" id="PTHR45527:SF1">
    <property type="entry name" value="FATTY ACID SYNTHASE"/>
    <property type="match status" value="1"/>
</dbReference>
<dbReference type="FunFam" id="2.30.38.10:FF:000001">
    <property type="entry name" value="Non-ribosomal peptide synthetase PvdI"/>
    <property type="match status" value="1"/>
</dbReference>
<dbReference type="SUPFAM" id="SSF56801">
    <property type="entry name" value="Acetyl-CoA synthetase-like"/>
    <property type="match status" value="1"/>
</dbReference>
<dbReference type="SUPFAM" id="SSF47336">
    <property type="entry name" value="ACP-like"/>
    <property type="match status" value="1"/>
</dbReference>
<dbReference type="Gene3D" id="2.30.38.10">
    <property type="entry name" value="Luciferase, Domain 3"/>
    <property type="match status" value="1"/>
</dbReference>
<name>A0A136PW00_9ACTN</name>
<keyword evidence="3" id="KW-0597">Phosphoprotein</keyword>
<comment type="cofactor">
    <cofactor evidence="1">
        <name>pantetheine 4'-phosphate</name>
        <dbReference type="ChEBI" id="CHEBI:47942"/>
    </cofactor>
</comment>
<dbReference type="GO" id="GO:0005737">
    <property type="term" value="C:cytoplasm"/>
    <property type="evidence" value="ECO:0007669"/>
    <property type="project" value="TreeGrafter"/>
</dbReference>
<organism evidence="5 6">
    <name type="scientific">Micromonospora rosaria</name>
    <dbReference type="NCBI Taxonomy" id="47874"/>
    <lineage>
        <taxon>Bacteria</taxon>
        <taxon>Bacillati</taxon>
        <taxon>Actinomycetota</taxon>
        <taxon>Actinomycetes</taxon>
        <taxon>Micromonosporales</taxon>
        <taxon>Micromonosporaceae</taxon>
        <taxon>Micromonospora</taxon>
    </lineage>
</organism>
<dbReference type="PROSITE" id="PS00012">
    <property type="entry name" value="PHOSPHOPANTETHEINE"/>
    <property type="match status" value="1"/>
</dbReference>
<dbReference type="SMART" id="SM00823">
    <property type="entry name" value="PKS_PP"/>
    <property type="match status" value="1"/>
</dbReference>
<dbReference type="AlphaFoldDB" id="A0A136PW00"/>
<dbReference type="InterPro" id="IPR036736">
    <property type="entry name" value="ACP-like_sf"/>
</dbReference>
<feature type="domain" description="Carrier" evidence="4">
    <location>
        <begin position="338"/>
        <end position="413"/>
    </location>
</feature>
<dbReference type="InterPro" id="IPR006162">
    <property type="entry name" value="Ppantetheine_attach_site"/>
</dbReference>
<gene>
    <name evidence="5" type="ORF">AWW66_08460</name>
</gene>
<sequence length="417" mass="45170">MAVTHGSLINLIDWHQDRYRLGVDDVVSQVANPSFDAACWEVWGTLLAGARLVVPDAGVETSAEALAEHLRASRTTVTFVPTPMAQVLLRRGLPQSRLRHLLTGGDTLTLPEHSDLGVTVWNHYGPTENTVVATAGPVRAGQVRPPIGTPITNVTAYLLDERGLPVGLGMPGELHLGGAGVARGYVGRPDLTADRFLPDPFATEPGQRLYRTGDLARWRPDGTLEFLGRTDRQIKIRGYRIEPGEIEAALLGNNRLREATVQAVPGPHGDPVLVAYVVARGLLAPSAADLRTGLARTLPEYLVPSVFVTMPELPRLPSGKVDGARLPVVAPENGDFVAPRTELEASIAGAWARILHLEQVSVVDDFFGLGGHSLLATQAVAELRRMFELDLPLRAIFDHRTVEDLAVFIESQRSESR</sequence>
<dbReference type="InterPro" id="IPR020806">
    <property type="entry name" value="PKS_PP-bd"/>
</dbReference>
<dbReference type="InterPro" id="IPR000873">
    <property type="entry name" value="AMP-dep_synth/lig_dom"/>
</dbReference>
<dbReference type="Pfam" id="PF00501">
    <property type="entry name" value="AMP-binding"/>
    <property type="match status" value="1"/>
</dbReference>
<comment type="caution">
    <text evidence="5">The sequence shown here is derived from an EMBL/GenBank/DDBJ whole genome shotgun (WGS) entry which is preliminary data.</text>
</comment>
<dbReference type="GO" id="GO:0072330">
    <property type="term" value="P:monocarboxylic acid biosynthetic process"/>
    <property type="evidence" value="ECO:0007669"/>
    <property type="project" value="UniProtKB-ARBA"/>
</dbReference>
<keyword evidence="6" id="KW-1185">Reference proteome</keyword>
<dbReference type="EMBL" id="LRQV01000019">
    <property type="protein sequence ID" value="KXK62464.1"/>
    <property type="molecule type" value="Genomic_DNA"/>
</dbReference>
<evidence type="ECO:0000259" key="4">
    <source>
        <dbReference type="PROSITE" id="PS50075"/>
    </source>
</evidence>